<dbReference type="Pfam" id="PF03781">
    <property type="entry name" value="FGE-sulfatase"/>
    <property type="match status" value="1"/>
</dbReference>
<keyword evidence="4" id="KW-1185">Reference proteome</keyword>
<keyword evidence="1" id="KW-1133">Transmembrane helix</keyword>
<dbReference type="RefSeq" id="WP_135440587.1">
    <property type="nucleotide sequence ID" value="NZ_SRLE01000001.1"/>
</dbReference>
<organism evidence="3 4">
    <name type="scientific">Mangrovimicrobium sediminis</name>
    <dbReference type="NCBI Taxonomy" id="2562682"/>
    <lineage>
        <taxon>Bacteria</taxon>
        <taxon>Pseudomonadati</taxon>
        <taxon>Pseudomonadota</taxon>
        <taxon>Gammaproteobacteria</taxon>
        <taxon>Cellvibrionales</taxon>
        <taxon>Halieaceae</taxon>
        <taxon>Mangrovimicrobium</taxon>
    </lineage>
</organism>
<dbReference type="EMBL" id="SRLE01000001">
    <property type="protein sequence ID" value="TGD76009.1"/>
    <property type="molecule type" value="Genomic_DNA"/>
</dbReference>
<dbReference type="PANTHER" id="PTHR23150:SF35">
    <property type="entry name" value="BLL6746 PROTEIN"/>
    <property type="match status" value="1"/>
</dbReference>
<keyword evidence="1" id="KW-0472">Membrane</keyword>
<comment type="caution">
    <text evidence="3">The sequence shown here is derived from an EMBL/GenBank/DDBJ whole genome shotgun (WGS) entry which is preliminary data.</text>
</comment>
<dbReference type="InterPro" id="IPR042095">
    <property type="entry name" value="SUMF_sf"/>
</dbReference>
<name>A0A4Z0M916_9GAMM</name>
<reference evidence="3 4" key="1">
    <citation type="submission" date="2019-04" db="EMBL/GenBank/DDBJ databases">
        <title>Taxonomy of novel Haliea sp. from mangrove soil of West Coast of India.</title>
        <authorList>
            <person name="Verma A."/>
            <person name="Kumar P."/>
            <person name="Krishnamurthi S."/>
        </authorList>
    </citation>
    <scope>NUCLEOTIDE SEQUENCE [LARGE SCALE GENOMIC DNA]</scope>
    <source>
        <strain evidence="3 4">SAOS-164</strain>
    </source>
</reference>
<dbReference type="OrthoDB" id="9768004at2"/>
<protein>
    <recommendedName>
        <fullName evidence="2">Sulfatase-modifying factor enzyme-like domain-containing protein</fullName>
    </recommendedName>
</protein>
<evidence type="ECO:0000256" key="1">
    <source>
        <dbReference type="SAM" id="Phobius"/>
    </source>
</evidence>
<dbReference type="PANTHER" id="PTHR23150">
    <property type="entry name" value="SULFATASE MODIFYING FACTOR 1, 2"/>
    <property type="match status" value="1"/>
</dbReference>
<dbReference type="AlphaFoldDB" id="A0A4Z0M916"/>
<dbReference type="GO" id="GO:0120147">
    <property type="term" value="F:formylglycine-generating oxidase activity"/>
    <property type="evidence" value="ECO:0007669"/>
    <property type="project" value="TreeGrafter"/>
</dbReference>
<accession>A0A4Z0M916</accession>
<dbReference type="InterPro" id="IPR016187">
    <property type="entry name" value="CTDL_fold"/>
</dbReference>
<dbReference type="SUPFAM" id="SSF56436">
    <property type="entry name" value="C-type lectin-like"/>
    <property type="match status" value="1"/>
</dbReference>
<keyword evidence="1" id="KW-0812">Transmembrane</keyword>
<feature type="domain" description="Sulfatase-modifying factor enzyme-like" evidence="2">
    <location>
        <begin position="89"/>
        <end position="359"/>
    </location>
</feature>
<gene>
    <name evidence="3" type="ORF">E4634_00185</name>
</gene>
<sequence>MTSGVSRYRWPHEPDIFFFAEADDSSSPMRTPRIYMLATVAFILLATGVFIARSTQSPAAYLSNPGPMSKQLAAGEPWQDKLRDGSPGPRLVVVPAGSVNMSASNLGNSDARASGGILSRTVVLERPFAVGVTEVTVAEFRLYATRSGHDVAAGCWYHSAQQEWLLNETAHWTGPGYEQGDDSPVTCINWQDAVAYTRWLSEQTGAVYRLPSEAEFEYFSRAGESGSLPFGAKQEEELCEYVNGADQSTGLPYATPCSDGFPFAGPVGAFSPNAFGLYDTSGNLWEFTLDCWNATYAASWRSLFIGPPLDGREWRTGNCRRHVIRGGAFLSSAHNLRLDRREPGAGAMRLNRVGIRLVREL</sequence>
<dbReference type="Proteomes" id="UP000298050">
    <property type="component" value="Unassembled WGS sequence"/>
</dbReference>
<dbReference type="InterPro" id="IPR051043">
    <property type="entry name" value="Sulfatase_Mod_Factor_Kinase"/>
</dbReference>
<dbReference type="InterPro" id="IPR005532">
    <property type="entry name" value="SUMF_dom"/>
</dbReference>
<evidence type="ECO:0000313" key="3">
    <source>
        <dbReference type="EMBL" id="TGD76009.1"/>
    </source>
</evidence>
<proteinExistence type="predicted"/>
<feature type="transmembrane region" description="Helical" evidence="1">
    <location>
        <begin position="34"/>
        <end position="52"/>
    </location>
</feature>
<evidence type="ECO:0000313" key="4">
    <source>
        <dbReference type="Proteomes" id="UP000298050"/>
    </source>
</evidence>
<evidence type="ECO:0000259" key="2">
    <source>
        <dbReference type="Pfam" id="PF03781"/>
    </source>
</evidence>
<dbReference type="Gene3D" id="3.90.1580.10">
    <property type="entry name" value="paralog of FGE (formylglycine-generating enzyme)"/>
    <property type="match status" value="1"/>
</dbReference>